<dbReference type="InterPro" id="IPR052901">
    <property type="entry name" value="Bact_TGase-like"/>
</dbReference>
<dbReference type="EC" id="2.3.2.13" evidence="3"/>
<dbReference type="RefSeq" id="WP_110985891.1">
    <property type="nucleotide sequence ID" value="NZ_CAWNWM010000005.1"/>
</dbReference>
<evidence type="ECO:0000313" key="4">
    <source>
        <dbReference type="Proteomes" id="UP000248857"/>
    </source>
</evidence>
<feature type="transmembrane region" description="Helical" evidence="1">
    <location>
        <begin position="53"/>
        <end position="72"/>
    </location>
</feature>
<dbReference type="Gene3D" id="3.10.620.30">
    <property type="match status" value="1"/>
</dbReference>
<feature type="domain" description="Transglutaminase-like" evidence="2">
    <location>
        <begin position="421"/>
        <end position="491"/>
    </location>
</feature>
<feature type="transmembrane region" description="Helical" evidence="1">
    <location>
        <begin position="125"/>
        <end position="141"/>
    </location>
</feature>
<feature type="transmembrane region" description="Helical" evidence="1">
    <location>
        <begin position="147"/>
        <end position="163"/>
    </location>
</feature>
<keyword evidence="1" id="KW-0812">Transmembrane</keyword>
<dbReference type="AlphaFoldDB" id="A0A2W1JPR7"/>
<sequence>MKRHVASLCSLALTLWGVQTGLLLCAIPMILLLEGRHIIQQRWDVPVQDLKRLAQLCGLIFALFLVFLFITQPSFSLIYRLLQWLPICVFPFVAAQTYATHFSASFRSLFTRFYAPRTKLRQKPINLYYPYFALCLVAASATNWNGPIFYGVTVGLIAILLWSRRPQHSTPVLWICLIVLASSLGFVGHLQLHQLQAKLEQQTAPWLNSLTGESVDPYQSITQMGSIGSLKQSNAVVFRVAGDRNSFPLLLREATYNKYGAGSWVALQSKFRRIRTSAKGIWKLSNAAPPSDSMTVTARLSGGKGILRLPDGTAEISQLQVKQLEQNQYGTAKVIGKSGLLRYQIQFNPAQSEDAAPTDADLQIPKTEQAAVEQTLQTLNTAGKSETEVVNQISAFFQRDFEYSLEFSKSQKSQTPLSAFLLDHRSGHCEYFASATTLLLRGAGIPARYAVGYSVHEFSPLEQQYVVRSRNAHAWAMAYINGHWQSVDTTPPDWTAQEDAAASPLQVLSDWWSFLRFQLSNGLQQLTQGKIWIGVAIAPFILFLFWKWVRKFFGLRSRSKETTPSTPIAQTVRAGIDSEFYQVEKRLNELNLQRAESESLQQWIKRLQVHLTAQQLETLQQIKKLHYRYRFDPQGLEPTDRETLRSLSYLLLDQLKIEFAGPQDPSIKNAL</sequence>
<feature type="transmembrane region" description="Helical" evidence="1">
    <location>
        <begin position="172"/>
        <end position="192"/>
    </location>
</feature>
<feature type="transmembrane region" description="Helical" evidence="1">
    <location>
        <begin position="84"/>
        <end position="104"/>
    </location>
</feature>
<organism evidence="3 4">
    <name type="scientific">Acaryochloris thomasi RCC1774</name>
    <dbReference type="NCBI Taxonomy" id="1764569"/>
    <lineage>
        <taxon>Bacteria</taxon>
        <taxon>Bacillati</taxon>
        <taxon>Cyanobacteriota</taxon>
        <taxon>Cyanophyceae</taxon>
        <taxon>Acaryochloridales</taxon>
        <taxon>Acaryochloridaceae</taxon>
        <taxon>Acaryochloris</taxon>
        <taxon>Acaryochloris thomasi</taxon>
    </lineage>
</organism>
<protein>
    <submittedName>
        <fullName evidence="3">Protein-glutamine gamma-glutamyltransferase</fullName>
        <ecNumber evidence="3">2.3.2.13</ecNumber>
    </submittedName>
</protein>
<keyword evidence="1" id="KW-1133">Transmembrane helix</keyword>
<keyword evidence="1" id="KW-0472">Membrane</keyword>
<dbReference type="GO" id="GO:0003810">
    <property type="term" value="F:protein-glutamine gamma-glutamyltransferase activity"/>
    <property type="evidence" value="ECO:0007669"/>
    <property type="project" value="UniProtKB-EC"/>
</dbReference>
<feature type="transmembrane region" description="Helical" evidence="1">
    <location>
        <begin position="12"/>
        <end position="33"/>
    </location>
</feature>
<dbReference type="Proteomes" id="UP000248857">
    <property type="component" value="Unassembled WGS sequence"/>
</dbReference>
<keyword evidence="4" id="KW-1185">Reference proteome</keyword>
<dbReference type="Pfam" id="PF01841">
    <property type="entry name" value="Transglut_core"/>
    <property type="match status" value="1"/>
</dbReference>
<comment type="caution">
    <text evidence="3">The sequence shown here is derived from an EMBL/GenBank/DDBJ whole genome shotgun (WGS) entry which is preliminary data.</text>
</comment>
<evidence type="ECO:0000256" key="1">
    <source>
        <dbReference type="SAM" id="Phobius"/>
    </source>
</evidence>
<dbReference type="SMART" id="SM00460">
    <property type="entry name" value="TGc"/>
    <property type="match status" value="1"/>
</dbReference>
<keyword evidence="3" id="KW-0012">Acyltransferase</keyword>
<proteinExistence type="predicted"/>
<dbReference type="OrthoDB" id="9787782at2"/>
<dbReference type="InterPro" id="IPR002931">
    <property type="entry name" value="Transglutaminase-like"/>
</dbReference>
<reference evidence="3 4" key="1">
    <citation type="journal article" date="2018" name="Sci. Rep.">
        <title>A novel species of the marine cyanobacterium Acaryochloris with a unique pigment content and lifestyle.</title>
        <authorList>
            <person name="Partensky F."/>
            <person name="Six C."/>
            <person name="Ratin M."/>
            <person name="Garczarek L."/>
            <person name="Vaulot D."/>
            <person name="Probert I."/>
            <person name="Calteau A."/>
            <person name="Gourvil P."/>
            <person name="Marie D."/>
            <person name="Grebert T."/>
            <person name="Bouchier C."/>
            <person name="Le Panse S."/>
            <person name="Gachenot M."/>
            <person name="Rodriguez F."/>
            <person name="Garrido J.L."/>
        </authorList>
    </citation>
    <scope>NUCLEOTIDE SEQUENCE [LARGE SCALE GENOMIC DNA]</scope>
    <source>
        <strain evidence="3 4">RCC1774</strain>
    </source>
</reference>
<dbReference type="PANTHER" id="PTHR42736">
    <property type="entry name" value="PROTEIN-GLUTAMINE GAMMA-GLUTAMYLTRANSFERASE"/>
    <property type="match status" value="1"/>
</dbReference>
<keyword evidence="3" id="KW-0808">Transferase</keyword>
<dbReference type="SUPFAM" id="SSF54001">
    <property type="entry name" value="Cysteine proteinases"/>
    <property type="match status" value="1"/>
</dbReference>
<dbReference type="PANTHER" id="PTHR42736:SF1">
    <property type="entry name" value="PROTEIN-GLUTAMINE GAMMA-GLUTAMYLTRANSFERASE"/>
    <property type="match status" value="1"/>
</dbReference>
<feature type="transmembrane region" description="Helical" evidence="1">
    <location>
        <begin position="531"/>
        <end position="549"/>
    </location>
</feature>
<dbReference type="EMBL" id="PQWO01000005">
    <property type="protein sequence ID" value="PZD73415.1"/>
    <property type="molecule type" value="Genomic_DNA"/>
</dbReference>
<evidence type="ECO:0000259" key="2">
    <source>
        <dbReference type="SMART" id="SM00460"/>
    </source>
</evidence>
<gene>
    <name evidence="3" type="primary">tgpA_1</name>
    <name evidence="3" type="ORF">C1752_01917</name>
</gene>
<name>A0A2W1JPR7_9CYAN</name>
<dbReference type="InterPro" id="IPR038765">
    <property type="entry name" value="Papain-like_cys_pep_sf"/>
</dbReference>
<accession>A0A2W1JPR7</accession>
<evidence type="ECO:0000313" key="3">
    <source>
        <dbReference type="EMBL" id="PZD73415.1"/>
    </source>
</evidence>